<evidence type="ECO:0000259" key="3">
    <source>
        <dbReference type="PROSITE" id="PS50850"/>
    </source>
</evidence>
<accession>A0ABN8QCJ5</accession>
<feature type="transmembrane region" description="Helical" evidence="2">
    <location>
        <begin position="334"/>
        <end position="354"/>
    </location>
</feature>
<dbReference type="PANTHER" id="PTHR11360:SF251">
    <property type="entry name" value="MAJOR FACILITATOR SUPERFAMILY (MFS) PROFILE DOMAIN-CONTAINING PROTEIN"/>
    <property type="match status" value="1"/>
</dbReference>
<feature type="domain" description="Major facilitator superfamily (MFS) profile" evidence="3">
    <location>
        <begin position="28"/>
        <end position="420"/>
    </location>
</feature>
<dbReference type="SUPFAM" id="SSF103473">
    <property type="entry name" value="MFS general substrate transporter"/>
    <property type="match status" value="1"/>
</dbReference>
<protein>
    <recommendedName>
        <fullName evidence="3">Major facilitator superfamily (MFS) profile domain-containing protein</fullName>
    </recommendedName>
</protein>
<organism evidence="4 5">
    <name type="scientific">Porites evermanni</name>
    <dbReference type="NCBI Taxonomy" id="104178"/>
    <lineage>
        <taxon>Eukaryota</taxon>
        <taxon>Metazoa</taxon>
        <taxon>Cnidaria</taxon>
        <taxon>Anthozoa</taxon>
        <taxon>Hexacorallia</taxon>
        <taxon>Scleractinia</taxon>
        <taxon>Fungiina</taxon>
        <taxon>Poritidae</taxon>
        <taxon>Porites</taxon>
    </lineage>
</organism>
<evidence type="ECO:0000313" key="4">
    <source>
        <dbReference type="EMBL" id="CAH3161889.1"/>
    </source>
</evidence>
<evidence type="ECO:0000256" key="1">
    <source>
        <dbReference type="ARBA" id="ARBA00004141"/>
    </source>
</evidence>
<keyword evidence="5" id="KW-1185">Reference proteome</keyword>
<feature type="transmembrane region" description="Helical" evidence="2">
    <location>
        <begin position="125"/>
        <end position="146"/>
    </location>
</feature>
<comment type="subcellular location">
    <subcellularLocation>
        <location evidence="1">Membrane</location>
        <topology evidence="1">Multi-pass membrane protein</topology>
    </subcellularLocation>
</comment>
<feature type="transmembrane region" description="Helical" evidence="2">
    <location>
        <begin position="366"/>
        <end position="390"/>
    </location>
</feature>
<keyword evidence="2" id="KW-1133">Transmembrane helix</keyword>
<dbReference type="Gene3D" id="1.20.1250.20">
    <property type="entry name" value="MFS general substrate transporter like domains"/>
    <property type="match status" value="2"/>
</dbReference>
<comment type="caution">
    <text evidence="4">The sequence shown here is derived from an EMBL/GenBank/DDBJ whole genome shotgun (WGS) entry which is preliminary data.</text>
</comment>
<dbReference type="Pfam" id="PF07690">
    <property type="entry name" value="MFS_1"/>
    <property type="match status" value="1"/>
</dbReference>
<proteinExistence type="predicted"/>
<dbReference type="PANTHER" id="PTHR11360">
    <property type="entry name" value="MONOCARBOXYLATE TRANSPORTER"/>
    <property type="match status" value="1"/>
</dbReference>
<gene>
    <name evidence="4" type="ORF">PEVE_00004073</name>
</gene>
<dbReference type="CDD" id="cd17352">
    <property type="entry name" value="MFS_MCT_SLC16"/>
    <property type="match status" value="1"/>
</dbReference>
<feature type="transmembrane region" description="Helical" evidence="2">
    <location>
        <begin position="96"/>
        <end position="118"/>
    </location>
</feature>
<feature type="transmembrane region" description="Helical" evidence="2">
    <location>
        <begin position="239"/>
        <end position="263"/>
    </location>
</feature>
<reference evidence="4 5" key="1">
    <citation type="submission" date="2022-05" db="EMBL/GenBank/DDBJ databases">
        <authorList>
            <consortium name="Genoscope - CEA"/>
            <person name="William W."/>
        </authorList>
    </citation>
    <scope>NUCLEOTIDE SEQUENCE [LARGE SCALE GENOMIC DNA]</scope>
</reference>
<evidence type="ECO:0000313" key="5">
    <source>
        <dbReference type="Proteomes" id="UP001159427"/>
    </source>
</evidence>
<feature type="transmembrane region" description="Helical" evidence="2">
    <location>
        <begin position="275"/>
        <end position="293"/>
    </location>
</feature>
<keyword evidence="2" id="KW-0812">Transmembrane</keyword>
<name>A0ABN8QCJ5_9CNID</name>
<keyword evidence="2" id="KW-0472">Membrane</keyword>
<dbReference type="Proteomes" id="UP001159427">
    <property type="component" value="Unassembled WGS sequence"/>
</dbReference>
<dbReference type="InterPro" id="IPR020846">
    <property type="entry name" value="MFS_dom"/>
</dbReference>
<dbReference type="InterPro" id="IPR050327">
    <property type="entry name" value="Proton-linked_MCT"/>
</dbReference>
<dbReference type="InterPro" id="IPR011701">
    <property type="entry name" value="MFS"/>
</dbReference>
<feature type="transmembrane region" description="Helical" evidence="2">
    <location>
        <begin position="396"/>
        <end position="419"/>
    </location>
</feature>
<feature type="transmembrane region" description="Helical" evidence="2">
    <location>
        <begin position="65"/>
        <end position="84"/>
    </location>
</feature>
<dbReference type="InterPro" id="IPR036259">
    <property type="entry name" value="MFS_trans_sf"/>
</dbReference>
<feature type="transmembrane region" description="Helical" evidence="2">
    <location>
        <begin position="305"/>
        <end position="328"/>
    </location>
</feature>
<sequence length="597" mass="65430">MLCCKKKPMDKKPEAIVPFPDGGWGWFVCMATFTTQFIVLGTMNNFGVIYVELLKEFKNIGKDEAAVVGSLTYGLMFLLGPLATSLCQKLGCRGTTMIGCIIAASGCLLGSISPNIYVMDLTYGFLFGVGASMCYFPSVVILGQYFSKRLSLANGITSSGSGVGSLCMGPVLQKLIKHFGMRNTMRISAGMLACVVLCAVVYRPINTGFLNVKKEPTEREKKSRFAILKSFKELFKNKAYILWCFALAVWMLGYFVPFVHLVSLAIEEGIEPFKATLLIGIMSIASTLGRLLFGRIADHPRVNRLYLYQISFLMIGISNTLCPVLTSYPGLICYATAFGFFEGCYVLLAPVLTGDIVGRDKMAHGVGVLFALKSLPLTVGPILAGLIYRYTMSYQVAFYISGAVPTAAACLMFGIPFLMPDRQEDKKCRVVLAEESGFDKKPTYFDEKLAFAEMEKQGNSGYYPGVPDVIIEEPEDDPGRPVSFYSMESNGHLSTLSINNNRNTLGVSTNSISTVRETCLVSVDTINVRRSRILQLKGELSSSVFSLVRRYMDMPKEVAASECGSIACIPQHIAHEPQQPPPLPQEKVVVVGKETVV</sequence>
<feature type="transmembrane region" description="Helical" evidence="2">
    <location>
        <begin position="24"/>
        <end position="53"/>
    </location>
</feature>
<dbReference type="EMBL" id="CALNXI010001249">
    <property type="protein sequence ID" value="CAH3161889.1"/>
    <property type="molecule type" value="Genomic_DNA"/>
</dbReference>
<evidence type="ECO:0000256" key="2">
    <source>
        <dbReference type="SAM" id="Phobius"/>
    </source>
</evidence>
<feature type="transmembrane region" description="Helical" evidence="2">
    <location>
        <begin position="187"/>
        <end position="205"/>
    </location>
</feature>
<dbReference type="PROSITE" id="PS50850">
    <property type="entry name" value="MFS"/>
    <property type="match status" value="1"/>
</dbReference>